<proteinExistence type="inferred from homology"/>
<dbReference type="OrthoDB" id="430309at2759"/>
<dbReference type="VEuPathDB" id="CryptoDB:GNI_133240"/>
<evidence type="ECO:0000256" key="6">
    <source>
        <dbReference type="ARBA" id="ARBA00023136"/>
    </source>
</evidence>
<dbReference type="eggNOG" id="KOG2493">
    <property type="taxonomic scope" value="Eukaryota"/>
</dbReference>
<keyword evidence="10" id="KW-1185">Reference proteome</keyword>
<evidence type="ECO:0000313" key="10">
    <source>
        <dbReference type="Proteomes" id="UP000019763"/>
    </source>
</evidence>
<comment type="caution">
    <text evidence="9">The sequence shown here is derived from an EMBL/GenBank/DDBJ whole genome shotgun (WGS) entry which is preliminary data.</text>
</comment>
<feature type="transmembrane region" description="Helical" evidence="7">
    <location>
        <begin position="536"/>
        <end position="565"/>
    </location>
</feature>
<evidence type="ECO:0000256" key="4">
    <source>
        <dbReference type="ARBA" id="ARBA00022692"/>
    </source>
</evidence>
<evidence type="ECO:0000256" key="5">
    <source>
        <dbReference type="ARBA" id="ARBA00022989"/>
    </source>
</evidence>
<dbReference type="AlphaFoldDB" id="A0A023B153"/>
<feature type="transmembrane region" description="Helical" evidence="7">
    <location>
        <begin position="492"/>
        <end position="516"/>
    </location>
</feature>
<dbReference type="RefSeq" id="XP_011132265.1">
    <property type="nucleotide sequence ID" value="XM_011133963.1"/>
</dbReference>
<accession>A0A023B153</accession>
<comment type="similarity">
    <text evidence="7">Belongs to the inorganic phosphate transporter (PiT) (TC 2.A.20) family.</text>
</comment>
<evidence type="ECO:0000256" key="1">
    <source>
        <dbReference type="ARBA" id="ARBA00004141"/>
    </source>
</evidence>
<evidence type="ECO:0000256" key="8">
    <source>
        <dbReference type="SAM" id="MobiDB-lite"/>
    </source>
</evidence>
<evidence type="ECO:0000256" key="2">
    <source>
        <dbReference type="ARBA" id="ARBA00022448"/>
    </source>
</evidence>
<keyword evidence="3 7" id="KW-0592">Phosphate transport</keyword>
<dbReference type="OMA" id="AGFWFFG"/>
<dbReference type="GO" id="GO:0016020">
    <property type="term" value="C:membrane"/>
    <property type="evidence" value="ECO:0007669"/>
    <property type="project" value="UniProtKB-SubCell"/>
</dbReference>
<dbReference type="EMBL" id="AFNH02000991">
    <property type="protein sequence ID" value="EZG46756.1"/>
    <property type="molecule type" value="Genomic_DNA"/>
</dbReference>
<dbReference type="PANTHER" id="PTHR11101:SF80">
    <property type="entry name" value="PHOSPHATE TRANSPORTER"/>
    <property type="match status" value="1"/>
</dbReference>
<dbReference type="GO" id="GO:0005315">
    <property type="term" value="F:phosphate transmembrane transporter activity"/>
    <property type="evidence" value="ECO:0007669"/>
    <property type="project" value="InterPro"/>
</dbReference>
<evidence type="ECO:0000256" key="7">
    <source>
        <dbReference type="RuleBase" id="RU363058"/>
    </source>
</evidence>
<comment type="function">
    <text evidence="7">Sodium-phosphate symporter.</text>
</comment>
<feature type="compositionally biased region" description="Low complexity" evidence="8">
    <location>
        <begin position="357"/>
        <end position="373"/>
    </location>
</feature>
<comment type="subcellular location">
    <subcellularLocation>
        <location evidence="1 7">Membrane</location>
        <topology evidence="1 7">Multi-pass membrane protein</topology>
    </subcellularLocation>
</comment>
<sequence length="631" mass="66656">MLTEYTWAVAVGGIFCFLLGGGMGANDVANNFGTSVGSRSISLKRALFIAAVFELIGSIGFGATVTDSVRNGVYDLGKLEVHVAKNRSHEFLLIANLTVLFTVAIWLYCASSLKMSVSTTHSIIGAYMGCGLAISPRVVHWKYLLTILSSWVGAPLLAALVAASLFTALRAAVLRAEHPVRRANLLLPLLCVYVAFIISLFFVFSNPLVFASHTCVQKNSDGIIAATKPCYASHWVSAHLPAAWGIGLGAAAATSLILYVPIKFWTKRTITAEQEKKKAGLGRSWTLADLPRRTLSFAADGAFGTDSVAAGTSDAAGEGASATSPISLSTKRAHFASASEDELSPGGSTVSSHWVDGPDSTPSGSTPDGSTPGEVCQIPVRSASAVVLPVEEQSAEVLEEVEGACCGGRFPAPWNRDLHAEAAQEESRVGEIQALSEKFPWQAEAYFKALQTCSAALACLVHGSNDVGNAAAPFAAIYSIYREGAYLKSIPVPLWVLALGGCSISIGLMLLGYKVIRTVGIELLHMNAPKGFCVEMAVFTVIISASYLGLTISSTHIGIGAMIGVGLMDRHFDPFTLQDVTQTTCGLNLRAINWPLAGKLAVSWVGTLILCCTAGYILMTFAIRSPSINHT</sequence>
<dbReference type="PANTHER" id="PTHR11101">
    <property type="entry name" value="PHOSPHATE TRANSPORTER"/>
    <property type="match status" value="1"/>
</dbReference>
<feature type="transmembrane region" description="Helical" evidence="7">
    <location>
        <begin position="600"/>
        <end position="623"/>
    </location>
</feature>
<dbReference type="InterPro" id="IPR001204">
    <property type="entry name" value="Phos_transporter"/>
</dbReference>
<feature type="transmembrane region" description="Helical" evidence="7">
    <location>
        <begin position="46"/>
        <end position="65"/>
    </location>
</feature>
<feature type="transmembrane region" description="Helical" evidence="7">
    <location>
        <begin position="185"/>
        <end position="204"/>
    </location>
</feature>
<evidence type="ECO:0000313" key="9">
    <source>
        <dbReference type="EMBL" id="EZG46756.1"/>
    </source>
</evidence>
<evidence type="ECO:0000256" key="3">
    <source>
        <dbReference type="ARBA" id="ARBA00022592"/>
    </source>
</evidence>
<dbReference type="Proteomes" id="UP000019763">
    <property type="component" value="Unassembled WGS sequence"/>
</dbReference>
<keyword evidence="5 7" id="KW-1133">Transmembrane helix</keyword>
<dbReference type="GO" id="GO:0035435">
    <property type="term" value="P:phosphate ion transmembrane transport"/>
    <property type="evidence" value="ECO:0007669"/>
    <property type="project" value="TreeGrafter"/>
</dbReference>
<feature type="transmembrane region" description="Helical" evidence="7">
    <location>
        <begin position="242"/>
        <end position="260"/>
    </location>
</feature>
<keyword evidence="6 7" id="KW-0472">Membrane</keyword>
<reference evidence="9" key="1">
    <citation type="submission" date="2013-12" db="EMBL/GenBank/DDBJ databases">
        <authorList>
            <person name="Omoto C.K."/>
            <person name="Sibley D."/>
            <person name="Venepally P."/>
            <person name="Hadjithomas M."/>
            <person name="Karamycheva S."/>
            <person name="Brunk B."/>
            <person name="Roos D."/>
            <person name="Caler E."/>
            <person name="Lorenzi H."/>
        </authorList>
    </citation>
    <scope>NUCLEOTIDE SEQUENCE</scope>
</reference>
<organism evidence="9 10">
    <name type="scientific">Gregarina niphandrodes</name>
    <name type="common">Septate eugregarine</name>
    <dbReference type="NCBI Taxonomy" id="110365"/>
    <lineage>
        <taxon>Eukaryota</taxon>
        <taxon>Sar</taxon>
        <taxon>Alveolata</taxon>
        <taxon>Apicomplexa</taxon>
        <taxon>Conoidasida</taxon>
        <taxon>Gregarinasina</taxon>
        <taxon>Eugregarinorida</taxon>
        <taxon>Gregarinidae</taxon>
        <taxon>Gregarina</taxon>
    </lineage>
</organism>
<feature type="region of interest" description="Disordered" evidence="8">
    <location>
        <begin position="334"/>
        <end position="376"/>
    </location>
</feature>
<dbReference type="Pfam" id="PF01384">
    <property type="entry name" value="PHO4"/>
    <property type="match status" value="1"/>
</dbReference>
<name>A0A023B153_GRENI</name>
<feature type="transmembrane region" description="Helical" evidence="7">
    <location>
        <begin position="6"/>
        <end position="25"/>
    </location>
</feature>
<keyword evidence="2 7" id="KW-0813">Transport</keyword>
<gene>
    <name evidence="9" type="ORF">GNI_133240</name>
</gene>
<keyword evidence="4 7" id="KW-0812">Transmembrane</keyword>
<protein>
    <recommendedName>
        <fullName evidence="7">Phosphate transporter</fullName>
    </recommendedName>
</protein>
<dbReference type="GeneID" id="22914687"/>
<feature type="transmembrane region" description="Helical" evidence="7">
    <location>
        <begin position="91"/>
        <end position="110"/>
    </location>
</feature>
<feature type="transmembrane region" description="Helical" evidence="7">
    <location>
        <begin position="151"/>
        <end position="173"/>
    </location>
</feature>
<feature type="transmembrane region" description="Helical" evidence="7">
    <location>
        <begin position="122"/>
        <end position="139"/>
    </location>
</feature>